<reference evidence="2 3" key="1">
    <citation type="submission" date="2019-05" db="EMBL/GenBank/DDBJ databases">
        <title>Emergence of the Ug99 lineage of the wheat stem rust pathogen through somatic hybridization.</title>
        <authorList>
            <person name="Li F."/>
            <person name="Upadhyaya N.M."/>
            <person name="Sperschneider J."/>
            <person name="Matny O."/>
            <person name="Nguyen-Phuc H."/>
            <person name="Mago R."/>
            <person name="Raley C."/>
            <person name="Miller M.E."/>
            <person name="Silverstein K.A.T."/>
            <person name="Henningsen E."/>
            <person name="Hirsch C.D."/>
            <person name="Visser B."/>
            <person name="Pretorius Z.A."/>
            <person name="Steffenson B.J."/>
            <person name="Schwessinger B."/>
            <person name="Dodds P.N."/>
            <person name="Figueroa M."/>
        </authorList>
    </citation>
    <scope>NUCLEOTIDE SEQUENCE [LARGE SCALE GENOMIC DNA]</scope>
    <source>
        <strain evidence="2">21-0</strain>
    </source>
</reference>
<dbReference type="Proteomes" id="UP000324748">
    <property type="component" value="Unassembled WGS sequence"/>
</dbReference>
<accession>A0A5B0PQQ6</accession>
<dbReference type="AlphaFoldDB" id="A0A5B0PQQ6"/>
<feature type="region of interest" description="Disordered" evidence="1">
    <location>
        <begin position="278"/>
        <end position="322"/>
    </location>
</feature>
<feature type="compositionally biased region" description="Low complexity" evidence="1">
    <location>
        <begin position="18"/>
        <end position="29"/>
    </location>
</feature>
<name>A0A5B0PQQ6_PUCGR</name>
<comment type="caution">
    <text evidence="2">The sequence shown here is derived from an EMBL/GenBank/DDBJ whole genome shotgun (WGS) entry which is preliminary data.</text>
</comment>
<organism evidence="2 3">
    <name type="scientific">Puccinia graminis f. sp. tritici</name>
    <dbReference type="NCBI Taxonomy" id="56615"/>
    <lineage>
        <taxon>Eukaryota</taxon>
        <taxon>Fungi</taxon>
        <taxon>Dikarya</taxon>
        <taxon>Basidiomycota</taxon>
        <taxon>Pucciniomycotina</taxon>
        <taxon>Pucciniomycetes</taxon>
        <taxon>Pucciniales</taxon>
        <taxon>Pucciniaceae</taxon>
        <taxon>Puccinia</taxon>
    </lineage>
</organism>
<evidence type="ECO:0000313" key="3">
    <source>
        <dbReference type="Proteomes" id="UP000324748"/>
    </source>
</evidence>
<feature type="compositionally biased region" description="Polar residues" evidence="1">
    <location>
        <begin position="1"/>
        <end position="17"/>
    </location>
</feature>
<evidence type="ECO:0008006" key="4">
    <source>
        <dbReference type="Google" id="ProtNLM"/>
    </source>
</evidence>
<keyword evidence="3" id="KW-1185">Reference proteome</keyword>
<feature type="region of interest" description="Disordered" evidence="1">
    <location>
        <begin position="1"/>
        <end position="68"/>
    </location>
</feature>
<proteinExistence type="predicted"/>
<feature type="compositionally biased region" description="Polar residues" evidence="1">
    <location>
        <begin position="47"/>
        <end position="56"/>
    </location>
</feature>
<dbReference type="Pfam" id="PF14223">
    <property type="entry name" value="Retrotran_gag_2"/>
    <property type="match status" value="1"/>
</dbReference>
<feature type="region of interest" description="Disordered" evidence="1">
    <location>
        <begin position="392"/>
        <end position="464"/>
    </location>
</feature>
<dbReference type="OrthoDB" id="2519157at2759"/>
<feature type="compositionally biased region" description="Polar residues" evidence="1">
    <location>
        <begin position="412"/>
        <end position="424"/>
    </location>
</feature>
<gene>
    <name evidence="2" type="ORF">PGT21_050348</name>
</gene>
<evidence type="ECO:0000313" key="2">
    <source>
        <dbReference type="EMBL" id="KAA1103033.1"/>
    </source>
</evidence>
<evidence type="ECO:0000256" key="1">
    <source>
        <dbReference type="SAM" id="MobiDB-lite"/>
    </source>
</evidence>
<feature type="compositionally biased region" description="Polar residues" evidence="1">
    <location>
        <begin position="446"/>
        <end position="459"/>
    </location>
</feature>
<sequence length="536" mass="59071">MDDPSIVSNNPNNQRPITSTPNASSASTSRPLDGGSTRDPPPHDPVNTASGQAQETRNARRTPNAEERAARLHQAEIDRLAASMIAAVNNHLKDEDLLKADGSNFTAWEDFIEERMRGATGAVAYFNHPARNLLHERVGRALIINAVDRSLRRGISRLTSAHDMFLDLHARFHSISRAAQVNLYRRLISFNIADHPTTAEMATHIHDVLDDMADAGVPFTRDHWAGLVLQSGLQSEPALQEEFNRQVEIDFQTSTAERPAMGFDGMIRLIDIIRRQQQFQGPPKEAPRVSPLAMQAEAQPSERQTPAPLPSLPMLPTEHPDNTPDAHDFMAMQAGLCWQCRSPDHFLRDCPMRSRPPSARGRYRGPIHQPTPQLGRQGAGFQSFYPIVTPPGFGAVYPQTQQQQRTHHGPLNANSGPAPSNQNRPADYYRPPQYRLQRVNHPPESIGSQRTKTSVNEASVESDPQGGSIARMVELGDVADDLANIHFDHVQAEVGNNAPIVDSVATSGNPAYITGEGDLTFSGLDNQRVTIHGVLY</sequence>
<protein>
    <recommendedName>
        <fullName evidence="4">CCHC-type domain-containing protein</fullName>
    </recommendedName>
</protein>
<dbReference type="EMBL" id="VSWC01000042">
    <property type="protein sequence ID" value="KAA1103033.1"/>
    <property type="molecule type" value="Genomic_DNA"/>
</dbReference>